<accession>A0ABN5LJ19</accession>
<dbReference type="EMBL" id="CP029490">
    <property type="protein sequence ID" value="AWN20301.1"/>
    <property type="molecule type" value="Genomic_DNA"/>
</dbReference>
<reference evidence="4 5" key="1">
    <citation type="submission" date="2018-05" db="EMBL/GenBank/DDBJ databases">
        <title>Complete genome sequences of Streptococcus sobrinus.</title>
        <authorList>
            <person name="Sales M."/>
            <person name="Jensen P.A."/>
        </authorList>
    </citation>
    <scope>NUCLEOTIDE SEQUENCE [LARGE SCALE GENOMIC DNA]</scope>
    <source>
        <strain evidence="4 5">SL1</strain>
    </source>
</reference>
<dbReference type="InterPro" id="IPR039532">
    <property type="entry name" value="TetR_C_Firmicutes"/>
</dbReference>
<dbReference type="GeneID" id="93923412"/>
<evidence type="ECO:0000256" key="1">
    <source>
        <dbReference type="ARBA" id="ARBA00023125"/>
    </source>
</evidence>
<dbReference type="PROSITE" id="PS50977">
    <property type="entry name" value="HTH_TETR_2"/>
    <property type="match status" value="1"/>
</dbReference>
<dbReference type="Pfam" id="PF14278">
    <property type="entry name" value="TetR_C_8"/>
    <property type="match status" value="1"/>
</dbReference>
<gene>
    <name evidence="4" type="ORF">DK182_02625</name>
</gene>
<dbReference type="Proteomes" id="UP000245369">
    <property type="component" value="Chromosome"/>
</dbReference>
<name>A0ABN5LJ19_9STRE</name>
<sequence>MQRQTTSVQDIKEALTNLLLVKKYNDIRVNDITKKAGVSRGTFYQHFLDKDDLANEIGLETTTKFQEILSGGNLDNYKKVMEVLIEIKKDYKHFKAIYSAQHLNFSKIVQELMENIISKNITLRNRIFRQSDINNPIILKVFSASFERILSVWIEHDFVEPPEKIAEVIMKVEELFWGKMQDK</sequence>
<evidence type="ECO:0000313" key="4">
    <source>
        <dbReference type="EMBL" id="AWN20301.1"/>
    </source>
</evidence>
<dbReference type="InterPro" id="IPR001647">
    <property type="entry name" value="HTH_TetR"/>
</dbReference>
<dbReference type="PANTHER" id="PTHR43479:SF11">
    <property type="entry name" value="ACREF_ENVCD OPERON REPRESSOR-RELATED"/>
    <property type="match status" value="1"/>
</dbReference>
<dbReference type="Pfam" id="PF00440">
    <property type="entry name" value="TetR_N"/>
    <property type="match status" value="1"/>
</dbReference>
<keyword evidence="1 2" id="KW-0238">DNA-binding</keyword>
<dbReference type="InterPro" id="IPR009057">
    <property type="entry name" value="Homeodomain-like_sf"/>
</dbReference>
<protein>
    <submittedName>
        <fullName evidence="4">TetR/AcrR family transcriptional regulator</fullName>
    </submittedName>
</protein>
<feature type="DNA-binding region" description="H-T-H motif" evidence="2">
    <location>
        <begin position="28"/>
        <end position="47"/>
    </location>
</feature>
<feature type="domain" description="HTH tetR-type" evidence="3">
    <location>
        <begin position="5"/>
        <end position="65"/>
    </location>
</feature>
<organism evidence="4 5">
    <name type="scientific">Streptococcus sobrinus</name>
    <dbReference type="NCBI Taxonomy" id="1310"/>
    <lineage>
        <taxon>Bacteria</taxon>
        <taxon>Bacillati</taxon>
        <taxon>Bacillota</taxon>
        <taxon>Bacilli</taxon>
        <taxon>Lactobacillales</taxon>
        <taxon>Streptococcaceae</taxon>
        <taxon>Streptococcus</taxon>
    </lineage>
</organism>
<dbReference type="SUPFAM" id="SSF46689">
    <property type="entry name" value="Homeodomain-like"/>
    <property type="match status" value="1"/>
</dbReference>
<evidence type="ECO:0000259" key="3">
    <source>
        <dbReference type="PROSITE" id="PS50977"/>
    </source>
</evidence>
<evidence type="ECO:0000256" key="2">
    <source>
        <dbReference type="PROSITE-ProRule" id="PRU00335"/>
    </source>
</evidence>
<dbReference type="Gene3D" id="1.10.357.10">
    <property type="entry name" value="Tetracycline Repressor, domain 2"/>
    <property type="match status" value="1"/>
</dbReference>
<dbReference type="InterPro" id="IPR050624">
    <property type="entry name" value="HTH-type_Tx_Regulator"/>
</dbReference>
<dbReference type="PANTHER" id="PTHR43479">
    <property type="entry name" value="ACREF/ENVCD OPERON REPRESSOR-RELATED"/>
    <property type="match status" value="1"/>
</dbReference>
<keyword evidence="5" id="KW-1185">Reference proteome</keyword>
<proteinExistence type="predicted"/>
<evidence type="ECO:0000313" key="5">
    <source>
        <dbReference type="Proteomes" id="UP000245369"/>
    </source>
</evidence>
<dbReference type="RefSeq" id="WP_002962920.1">
    <property type="nucleotide sequence ID" value="NZ_CP029490.1"/>
</dbReference>